<gene>
    <name evidence="1" type="ORF">WA026_018821</name>
</gene>
<name>A0AAW1TX80_9CUCU</name>
<comment type="caution">
    <text evidence="1">The sequence shown here is derived from an EMBL/GenBank/DDBJ whole genome shotgun (WGS) entry which is preliminary data.</text>
</comment>
<reference evidence="1 2" key="1">
    <citation type="submission" date="2023-03" db="EMBL/GenBank/DDBJ databases">
        <title>Genome insight into feeding habits of ladybird beetles.</title>
        <authorList>
            <person name="Li H.-S."/>
            <person name="Huang Y.-H."/>
            <person name="Pang H."/>
        </authorList>
    </citation>
    <scope>NUCLEOTIDE SEQUENCE [LARGE SCALE GENOMIC DNA]</scope>
    <source>
        <strain evidence="1">SYSU_2023b</strain>
        <tissue evidence="1">Whole body</tissue>
    </source>
</reference>
<accession>A0AAW1TX80</accession>
<dbReference type="AlphaFoldDB" id="A0AAW1TX80"/>
<keyword evidence="2" id="KW-1185">Reference proteome</keyword>
<evidence type="ECO:0000313" key="2">
    <source>
        <dbReference type="Proteomes" id="UP001431783"/>
    </source>
</evidence>
<evidence type="ECO:0000313" key="1">
    <source>
        <dbReference type="EMBL" id="KAK9872687.1"/>
    </source>
</evidence>
<organism evidence="1 2">
    <name type="scientific">Henosepilachna vigintioctopunctata</name>
    <dbReference type="NCBI Taxonomy" id="420089"/>
    <lineage>
        <taxon>Eukaryota</taxon>
        <taxon>Metazoa</taxon>
        <taxon>Ecdysozoa</taxon>
        <taxon>Arthropoda</taxon>
        <taxon>Hexapoda</taxon>
        <taxon>Insecta</taxon>
        <taxon>Pterygota</taxon>
        <taxon>Neoptera</taxon>
        <taxon>Endopterygota</taxon>
        <taxon>Coleoptera</taxon>
        <taxon>Polyphaga</taxon>
        <taxon>Cucujiformia</taxon>
        <taxon>Coccinelloidea</taxon>
        <taxon>Coccinellidae</taxon>
        <taxon>Epilachninae</taxon>
        <taxon>Epilachnini</taxon>
        <taxon>Henosepilachna</taxon>
    </lineage>
</organism>
<proteinExistence type="predicted"/>
<protein>
    <submittedName>
        <fullName evidence="1">Uncharacterized protein</fullName>
    </submittedName>
</protein>
<sequence length="128" mass="15120">MSGAKLRLIKCDVKAWPDETKNRKHQVLINQLRLGHTNLTHSYLLNHTEEPMIRWLGQVFRREDLDSAKKLTFSKIESTRRRGRLATRWMDSVERDPKVMGITRWRNLAASRPVWRKQTEKALACARL</sequence>
<dbReference type="EMBL" id="JARQZJ010000012">
    <property type="protein sequence ID" value="KAK9872687.1"/>
    <property type="molecule type" value="Genomic_DNA"/>
</dbReference>
<dbReference type="Proteomes" id="UP001431783">
    <property type="component" value="Unassembled WGS sequence"/>
</dbReference>